<dbReference type="InterPro" id="IPR004307">
    <property type="entry name" value="TspO_MBR"/>
</dbReference>
<reference evidence="7 8" key="1">
    <citation type="submission" date="2021-03" db="EMBL/GenBank/DDBJ databases">
        <title>Sequencing the genomes of 1000 actinobacteria strains.</title>
        <authorList>
            <person name="Klenk H.-P."/>
        </authorList>
    </citation>
    <scope>NUCLEOTIDE SEQUENCE [LARGE SCALE GENOMIC DNA]</scope>
    <source>
        <strain evidence="7 8">DSM 12936</strain>
    </source>
</reference>
<dbReference type="RefSeq" id="WP_210053157.1">
    <property type="nucleotide sequence ID" value="NZ_BAAAMH010000021.1"/>
</dbReference>
<keyword evidence="5 6" id="KW-0472">Membrane</keyword>
<dbReference type="InterPro" id="IPR038330">
    <property type="entry name" value="TspO/MBR-related_sf"/>
</dbReference>
<evidence type="ECO:0000256" key="5">
    <source>
        <dbReference type="ARBA" id="ARBA00023136"/>
    </source>
</evidence>
<dbReference type="Pfam" id="PF03073">
    <property type="entry name" value="TspO_MBR"/>
    <property type="match status" value="1"/>
</dbReference>
<dbReference type="PIRSF" id="PIRSF005859">
    <property type="entry name" value="PBR"/>
    <property type="match status" value="1"/>
</dbReference>
<dbReference type="PANTHER" id="PTHR10057">
    <property type="entry name" value="PERIPHERAL-TYPE BENZODIAZEPINE RECEPTOR"/>
    <property type="match status" value="1"/>
</dbReference>
<dbReference type="CDD" id="cd15904">
    <property type="entry name" value="TSPO_MBR"/>
    <property type="match status" value="1"/>
</dbReference>
<dbReference type="Gene3D" id="1.20.1260.100">
    <property type="entry name" value="TspO/MBR protein"/>
    <property type="match status" value="1"/>
</dbReference>
<accession>A0ABS4Z4A4</accession>
<organism evidence="7 8">
    <name type="scientific">Microlunatus capsulatus</name>
    <dbReference type="NCBI Taxonomy" id="99117"/>
    <lineage>
        <taxon>Bacteria</taxon>
        <taxon>Bacillati</taxon>
        <taxon>Actinomycetota</taxon>
        <taxon>Actinomycetes</taxon>
        <taxon>Propionibacteriales</taxon>
        <taxon>Propionibacteriaceae</taxon>
        <taxon>Microlunatus</taxon>
    </lineage>
</organism>
<protein>
    <submittedName>
        <fullName evidence="7">Tryptophan-rich sensory protein</fullName>
    </submittedName>
</protein>
<dbReference type="EMBL" id="JAGIOB010000001">
    <property type="protein sequence ID" value="MBP2415863.1"/>
    <property type="molecule type" value="Genomic_DNA"/>
</dbReference>
<keyword evidence="8" id="KW-1185">Reference proteome</keyword>
<comment type="subcellular location">
    <subcellularLocation>
        <location evidence="1">Membrane</location>
        <topology evidence="1">Multi-pass membrane protein</topology>
    </subcellularLocation>
</comment>
<evidence type="ECO:0000256" key="4">
    <source>
        <dbReference type="ARBA" id="ARBA00022989"/>
    </source>
</evidence>
<feature type="transmembrane region" description="Helical" evidence="6">
    <location>
        <begin position="134"/>
        <end position="154"/>
    </location>
</feature>
<sequence length="158" mass="16898">MDPRTALATSAAVVGTALLGGLASTGVRSTWYRRLDKPSFQPPGAVFGPVWTVLYADIAVTSAVALDGLRRDDPTEAAAYQRALAVNLVLNASWSWVFFRGHRLLPAVLVAGALATSSADLVRRTGRVDRRAGAALAPYAAWCTFATVLSTALWRRNR</sequence>
<keyword evidence="3 6" id="KW-0812">Transmembrane</keyword>
<evidence type="ECO:0000256" key="2">
    <source>
        <dbReference type="ARBA" id="ARBA00007524"/>
    </source>
</evidence>
<proteinExistence type="inferred from homology"/>
<evidence type="ECO:0000256" key="3">
    <source>
        <dbReference type="ARBA" id="ARBA00022692"/>
    </source>
</evidence>
<evidence type="ECO:0000313" key="7">
    <source>
        <dbReference type="EMBL" id="MBP2415863.1"/>
    </source>
</evidence>
<keyword evidence="4 6" id="KW-1133">Transmembrane helix</keyword>
<gene>
    <name evidence="7" type="ORF">JOF54_000785</name>
</gene>
<evidence type="ECO:0000256" key="6">
    <source>
        <dbReference type="SAM" id="Phobius"/>
    </source>
</evidence>
<name>A0ABS4Z4A4_9ACTN</name>
<evidence type="ECO:0000313" key="8">
    <source>
        <dbReference type="Proteomes" id="UP000758168"/>
    </source>
</evidence>
<dbReference type="PANTHER" id="PTHR10057:SF0">
    <property type="entry name" value="TRANSLOCATOR PROTEIN"/>
    <property type="match status" value="1"/>
</dbReference>
<dbReference type="Proteomes" id="UP000758168">
    <property type="component" value="Unassembled WGS sequence"/>
</dbReference>
<comment type="caution">
    <text evidence="7">The sequence shown here is derived from an EMBL/GenBank/DDBJ whole genome shotgun (WGS) entry which is preliminary data.</text>
</comment>
<comment type="similarity">
    <text evidence="2">Belongs to the TspO/BZRP family.</text>
</comment>
<evidence type="ECO:0000256" key="1">
    <source>
        <dbReference type="ARBA" id="ARBA00004141"/>
    </source>
</evidence>